<evidence type="ECO:0000313" key="2">
    <source>
        <dbReference type="Proteomes" id="UP000085678"/>
    </source>
</evidence>
<feature type="region of interest" description="Disordered" evidence="1">
    <location>
        <begin position="1"/>
        <end position="20"/>
    </location>
</feature>
<dbReference type="RefSeq" id="XP_013414258.1">
    <property type="nucleotide sequence ID" value="XM_013558804.1"/>
</dbReference>
<dbReference type="AlphaFoldDB" id="A0A1S3JV89"/>
<keyword evidence="2" id="KW-1185">Reference proteome</keyword>
<gene>
    <name evidence="3 4" type="primary">LOC106176427</name>
</gene>
<evidence type="ECO:0000256" key="1">
    <source>
        <dbReference type="SAM" id="MobiDB-lite"/>
    </source>
</evidence>
<organism evidence="2 3">
    <name type="scientific">Lingula anatina</name>
    <name type="common">Brachiopod</name>
    <name type="synonym">Lingula unguis</name>
    <dbReference type="NCBI Taxonomy" id="7574"/>
    <lineage>
        <taxon>Eukaryota</taxon>
        <taxon>Metazoa</taxon>
        <taxon>Spiralia</taxon>
        <taxon>Lophotrochozoa</taxon>
        <taxon>Brachiopoda</taxon>
        <taxon>Linguliformea</taxon>
        <taxon>Lingulata</taxon>
        <taxon>Lingulida</taxon>
        <taxon>Linguloidea</taxon>
        <taxon>Lingulidae</taxon>
        <taxon>Lingula</taxon>
    </lineage>
</organism>
<dbReference type="Proteomes" id="UP000085678">
    <property type="component" value="Unplaced"/>
</dbReference>
<dbReference type="RefSeq" id="XP_013414259.1">
    <property type="nucleotide sequence ID" value="XM_013558805.1"/>
</dbReference>
<reference evidence="3 4" key="1">
    <citation type="submission" date="2025-04" db="UniProtKB">
        <authorList>
            <consortium name="RefSeq"/>
        </authorList>
    </citation>
    <scope>IDENTIFICATION</scope>
    <source>
        <tissue evidence="3 4">Gonads</tissue>
    </source>
</reference>
<evidence type="ECO:0000313" key="4">
    <source>
        <dbReference type="RefSeq" id="XP_013414259.1"/>
    </source>
</evidence>
<proteinExistence type="predicted"/>
<name>A0A1S3JV89_LINAN</name>
<accession>A0A1S3JV89</accession>
<sequence>MASRDRTSLRTIPELSTTPDETEQANLLRFLGFPMDEVAGDSADLSERAHNLQLTCEREFGGDFAAVVKKKPANVNFVLEHQKGWYREEWFGDYQYIIWKQSEGQKPKANIKPDLFIALVNSFANLCGEEAEGEYSDCLQRASYIKKKLQDATGTSTMCVYCMHEKHGGVGWSYDHMLGYKYITEYLDDYKYGAWIYREPPK</sequence>
<dbReference type="KEGG" id="lak:106176427"/>
<dbReference type="GeneID" id="106176427"/>
<protein>
    <submittedName>
        <fullName evidence="3 4">Uncharacterized protein LOC106176427</fullName>
    </submittedName>
</protein>
<evidence type="ECO:0000313" key="3">
    <source>
        <dbReference type="RefSeq" id="XP_013414258.1"/>
    </source>
</evidence>